<evidence type="ECO:0000256" key="3">
    <source>
        <dbReference type="ARBA" id="ARBA00022723"/>
    </source>
</evidence>
<dbReference type="OrthoDB" id="1470350at2759"/>
<dbReference type="GO" id="GO:0008395">
    <property type="term" value="F:steroid hydroxylase activity"/>
    <property type="evidence" value="ECO:0007669"/>
    <property type="project" value="TreeGrafter"/>
</dbReference>
<evidence type="ECO:0000256" key="4">
    <source>
        <dbReference type="ARBA" id="ARBA00023004"/>
    </source>
</evidence>
<proteinExistence type="inferred from homology"/>
<evidence type="ECO:0000256" key="2">
    <source>
        <dbReference type="ARBA" id="ARBA00022617"/>
    </source>
</evidence>
<comment type="cofactor">
    <cofactor evidence="5">
        <name>heme</name>
        <dbReference type="ChEBI" id="CHEBI:30413"/>
    </cofactor>
</comment>
<dbReference type="Proteomes" id="UP000481858">
    <property type="component" value="Unassembled WGS sequence"/>
</dbReference>
<comment type="caution">
    <text evidence="7">The sequence shown here is derived from an EMBL/GenBank/DDBJ whole genome shotgun (WGS) entry which is preliminary data.</text>
</comment>
<name>A0A7C8MM24_9PEZI</name>
<evidence type="ECO:0000313" key="7">
    <source>
        <dbReference type="EMBL" id="KAF2964591.1"/>
    </source>
</evidence>
<organism evidence="7 8">
    <name type="scientific">Xylaria multiplex</name>
    <dbReference type="NCBI Taxonomy" id="323545"/>
    <lineage>
        <taxon>Eukaryota</taxon>
        <taxon>Fungi</taxon>
        <taxon>Dikarya</taxon>
        <taxon>Ascomycota</taxon>
        <taxon>Pezizomycotina</taxon>
        <taxon>Sordariomycetes</taxon>
        <taxon>Xylariomycetidae</taxon>
        <taxon>Xylariales</taxon>
        <taxon>Xylariaceae</taxon>
        <taxon>Xylaria</taxon>
    </lineage>
</organism>
<sequence>MYSALSADKTGFPNPQQESLGGRVQGWIDRQLTVGALQNSCPYASQIGSCIELPLYQWCSDYFVKLGQNVYFGDILHGINPELPDTFLEFDEQIWKMLYSYPYFLSRGMSKARSQVIQSLKMYFEAPQSQRRDQAAWLINTMEDEIKALGIDDDNLAILVFHLYFAINTNTRKTVFWMLTYLLHDPALLRVYRKEVEPAFNGSRLVDPFYIQDAAKCAQVNAIWHETLRLSGWSASIRLIKQDTVIGGKFMCKGNRVLVPHRLLHFDSRIFGEDTHSFRHERWLQSDLGRSPSWRPFGGGKTMCSGRFLARFSVTTFVATLLRRFDIEMVGDPPFPRADEGRPVLGIMSIKEGEDFKIRLSPRPVF</sequence>
<dbReference type="PANTHER" id="PTHR24304">
    <property type="entry name" value="CYTOCHROME P450 FAMILY 7"/>
    <property type="match status" value="1"/>
</dbReference>
<keyword evidence="4 5" id="KW-0408">Iron</keyword>
<comment type="similarity">
    <text evidence="1">Belongs to the cytochrome P450 family.</text>
</comment>
<feature type="binding site" description="axial binding residue" evidence="5">
    <location>
        <position position="304"/>
    </location>
    <ligand>
        <name>heme</name>
        <dbReference type="ChEBI" id="CHEBI:30413"/>
    </ligand>
    <ligandPart>
        <name>Fe</name>
        <dbReference type="ChEBI" id="CHEBI:18248"/>
    </ligandPart>
</feature>
<dbReference type="PANTHER" id="PTHR24304:SF2">
    <property type="entry name" value="24-HYDROXYCHOLESTEROL 7-ALPHA-HYDROXYLASE"/>
    <property type="match status" value="1"/>
</dbReference>
<evidence type="ECO:0000256" key="1">
    <source>
        <dbReference type="ARBA" id="ARBA00010617"/>
    </source>
</evidence>
<dbReference type="InterPro" id="IPR050529">
    <property type="entry name" value="CYP450_sterol_14alpha_dmase"/>
</dbReference>
<dbReference type="InParanoid" id="A0A7C8MM24"/>
<dbReference type="InterPro" id="IPR001128">
    <property type="entry name" value="Cyt_P450"/>
</dbReference>
<evidence type="ECO:0000256" key="6">
    <source>
        <dbReference type="SAM" id="MobiDB-lite"/>
    </source>
</evidence>
<dbReference type="PRINTS" id="PR00463">
    <property type="entry name" value="EP450I"/>
</dbReference>
<evidence type="ECO:0008006" key="9">
    <source>
        <dbReference type="Google" id="ProtNLM"/>
    </source>
</evidence>
<keyword evidence="2 5" id="KW-0349">Heme</keyword>
<dbReference type="SUPFAM" id="SSF48264">
    <property type="entry name" value="Cytochrome P450"/>
    <property type="match status" value="1"/>
</dbReference>
<accession>A0A7C8MM24</accession>
<feature type="region of interest" description="Disordered" evidence="6">
    <location>
        <begin position="1"/>
        <end position="20"/>
    </location>
</feature>
<dbReference type="GO" id="GO:0016705">
    <property type="term" value="F:oxidoreductase activity, acting on paired donors, with incorporation or reduction of molecular oxygen"/>
    <property type="evidence" value="ECO:0007669"/>
    <property type="project" value="InterPro"/>
</dbReference>
<dbReference type="InterPro" id="IPR036396">
    <property type="entry name" value="Cyt_P450_sf"/>
</dbReference>
<keyword evidence="3 5" id="KW-0479">Metal-binding</keyword>
<dbReference type="GO" id="GO:0020037">
    <property type="term" value="F:heme binding"/>
    <property type="evidence" value="ECO:0007669"/>
    <property type="project" value="InterPro"/>
</dbReference>
<protein>
    <recommendedName>
        <fullName evidence="9">Cytochrome P450</fullName>
    </recommendedName>
</protein>
<dbReference type="EMBL" id="WUBL01000144">
    <property type="protein sequence ID" value="KAF2964591.1"/>
    <property type="molecule type" value="Genomic_DNA"/>
</dbReference>
<dbReference type="AlphaFoldDB" id="A0A7C8MM24"/>
<dbReference type="Gene3D" id="1.10.630.10">
    <property type="entry name" value="Cytochrome P450"/>
    <property type="match status" value="1"/>
</dbReference>
<dbReference type="GO" id="GO:0005506">
    <property type="term" value="F:iron ion binding"/>
    <property type="evidence" value="ECO:0007669"/>
    <property type="project" value="InterPro"/>
</dbReference>
<dbReference type="CDD" id="cd11040">
    <property type="entry name" value="CYP7_CYP8-like"/>
    <property type="match status" value="1"/>
</dbReference>
<evidence type="ECO:0000313" key="8">
    <source>
        <dbReference type="Proteomes" id="UP000481858"/>
    </source>
</evidence>
<keyword evidence="8" id="KW-1185">Reference proteome</keyword>
<evidence type="ECO:0000256" key="5">
    <source>
        <dbReference type="PIRSR" id="PIRSR602401-1"/>
    </source>
</evidence>
<dbReference type="InterPro" id="IPR002401">
    <property type="entry name" value="Cyt_P450_E_grp-I"/>
</dbReference>
<dbReference type="Pfam" id="PF00067">
    <property type="entry name" value="p450"/>
    <property type="match status" value="1"/>
</dbReference>
<gene>
    <name evidence="7" type="ORF">GQX73_g8973</name>
</gene>
<reference evidence="7 8" key="1">
    <citation type="submission" date="2019-12" db="EMBL/GenBank/DDBJ databases">
        <title>Draft genome sequence of the ascomycete Xylaria multiplex DSM 110363.</title>
        <authorList>
            <person name="Buettner E."/>
            <person name="Kellner H."/>
        </authorList>
    </citation>
    <scope>NUCLEOTIDE SEQUENCE [LARGE SCALE GENOMIC DNA]</scope>
    <source>
        <strain evidence="7 8">DSM 110363</strain>
    </source>
</reference>